<dbReference type="EMBL" id="GECZ01007889">
    <property type="protein sequence ID" value="JAS61880.1"/>
    <property type="molecule type" value="Transcribed_RNA"/>
</dbReference>
<feature type="non-terminal residue" evidence="1">
    <location>
        <position position="1"/>
    </location>
</feature>
<evidence type="ECO:0008006" key="2">
    <source>
        <dbReference type="Google" id="ProtNLM"/>
    </source>
</evidence>
<gene>
    <name evidence="1" type="ORF">g.45987</name>
</gene>
<dbReference type="Gene3D" id="3.15.10.30">
    <property type="entry name" value="Haemolymph juvenile hormone binding protein"/>
    <property type="match status" value="1"/>
</dbReference>
<accession>A0A1B6GHI7</accession>
<dbReference type="PANTHER" id="PTHR11008:SF18">
    <property type="entry name" value="BCDNA.GH05536-RELATED"/>
    <property type="match status" value="1"/>
</dbReference>
<dbReference type="GO" id="GO:0005615">
    <property type="term" value="C:extracellular space"/>
    <property type="evidence" value="ECO:0007669"/>
    <property type="project" value="TreeGrafter"/>
</dbReference>
<reference evidence="1" key="1">
    <citation type="submission" date="2015-11" db="EMBL/GenBank/DDBJ databases">
        <title>De novo transcriptome assembly of four potential Pierce s Disease insect vectors from Arizona vineyards.</title>
        <authorList>
            <person name="Tassone E.E."/>
        </authorList>
    </citation>
    <scope>NUCLEOTIDE SEQUENCE</scope>
</reference>
<dbReference type="Pfam" id="PF06585">
    <property type="entry name" value="JHBP"/>
    <property type="match status" value="1"/>
</dbReference>
<dbReference type="AlphaFoldDB" id="A0A1B6GHI7"/>
<feature type="non-terminal residue" evidence="1">
    <location>
        <position position="133"/>
    </location>
</feature>
<organism evidence="1">
    <name type="scientific">Cuerna arida</name>
    <dbReference type="NCBI Taxonomy" id="1464854"/>
    <lineage>
        <taxon>Eukaryota</taxon>
        <taxon>Metazoa</taxon>
        <taxon>Ecdysozoa</taxon>
        <taxon>Arthropoda</taxon>
        <taxon>Hexapoda</taxon>
        <taxon>Insecta</taxon>
        <taxon>Pterygota</taxon>
        <taxon>Neoptera</taxon>
        <taxon>Paraneoptera</taxon>
        <taxon>Hemiptera</taxon>
        <taxon>Auchenorrhyncha</taxon>
        <taxon>Membracoidea</taxon>
        <taxon>Cicadellidae</taxon>
        <taxon>Cicadellinae</taxon>
        <taxon>Proconiini</taxon>
        <taxon>Cuerna</taxon>
    </lineage>
</organism>
<name>A0A1B6GHI7_9HEMI</name>
<proteinExistence type="predicted"/>
<sequence>LTPFRIDELEIKTSDLFIKMNDVKIHDLNSTQLTSYKYDFDKMLLRVTMNIAKMVVDGDCELKGRISILNIEGKGQILLKLNGVDMQTEMYLYLKKMKNGLEYARIRNMTASYTVHKLQTTLINMFPNPQLNT</sequence>
<dbReference type="InterPro" id="IPR010562">
    <property type="entry name" value="Haemolymph_juvenile_hormone-bd"/>
</dbReference>
<evidence type="ECO:0000313" key="1">
    <source>
        <dbReference type="EMBL" id="JAS61880.1"/>
    </source>
</evidence>
<dbReference type="InterPro" id="IPR038606">
    <property type="entry name" value="To_sf"/>
</dbReference>
<protein>
    <recommendedName>
        <fullName evidence="2">Lipid-binding serum glycoprotein C-terminal domain-containing protein</fullName>
    </recommendedName>
</protein>
<dbReference type="PANTHER" id="PTHR11008">
    <property type="entry name" value="PROTEIN TAKEOUT-LIKE PROTEIN"/>
    <property type="match status" value="1"/>
</dbReference>